<protein>
    <submittedName>
        <fullName evidence="2">Putative actin cytoskeleton organization</fullName>
    </submittedName>
</protein>
<feature type="transmembrane region" description="Helical" evidence="1">
    <location>
        <begin position="39"/>
        <end position="64"/>
    </location>
</feature>
<keyword evidence="1" id="KW-1133">Transmembrane helix</keyword>
<evidence type="ECO:0000313" key="2">
    <source>
        <dbReference type="EMBL" id="JAA70906.1"/>
    </source>
</evidence>
<dbReference type="AlphaFoldDB" id="A0A0K8RIJ6"/>
<evidence type="ECO:0000256" key="1">
    <source>
        <dbReference type="SAM" id="Phobius"/>
    </source>
</evidence>
<name>A0A0K8RIJ6_IXORI</name>
<organism evidence="2">
    <name type="scientific">Ixodes ricinus</name>
    <name type="common">Common tick</name>
    <name type="synonym">Acarus ricinus</name>
    <dbReference type="NCBI Taxonomy" id="34613"/>
    <lineage>
        <taxon>Eukaryota</taxon>
        <taxon>Metazoa</taxon>
        <taxon>Ecdysozoa</taxon>
        <taxon>Arthropoda</taxon>
        <taxon>Chelicerata</taxon>
        <taxon>Arachnida</taxon>
        <taxon>Acari</taxon>
        <taxon>Parasitiformes</taxon>
        <taxon>Ixodida</taxon>
        <taxon>Ixodoidea</taxon>
        <taxon>Ixodidae</taxon>
        <taxon>Ixodinae</taxon>
        <taxon>Ixodes</taxon>
    </lineage>
</organism>
<reference evidence="2" key="1">
    <citation type="submission" date="2012-12" db="EMBL/GenBank/DDBJ databases">
        <title>Identification and characterization of a phenylalanine ammonia-lyase gene family in Isatis indigotica Fort.</title>
        <authorList>
            <person name="Liu Q."/>
            <person name="Chen J."/>
            <person name="Zhou X."/>
            <person name="Di P."/>
            <person name="Xiao Y."/>
            <person name="Xuan H."/>
            <person name="Zhang L."/>
            <person name="Chen W."/>
        </authorList>
    </citation>
    <scope>NUCLEOTIDE SEQUENCE</scope>
    <source>
        <tissue evidence="2">Salivary gland</tissue>
    </source>
</reference>
<proteinExistence type="evidence at transcript level"/>
<dbReference type="EMBL" id="GADI01002902">
    <property type="protein sequence ID" value="JAA70906.1"/>
    <property type="molecule type" value="mRNA"/>
</dbReference>
<accession>A0A0K8RIJ6</accession>
<sequence>MVSCRSVGADWTKPFVESARNLLKQQSLAPSANARRHTISMLFVFFFFFNSCVPSTFPCFFCFFKNLVCQVFQVCTNDTDFLVLESLDTYLRHFVTSLFWHNEHSAKIFRLHLQNYSYAN</sequence>
<keyword evidence="1" id="KW-0472">Membrane</keyword>
<keyword evidence="1" id="KW-0812">Transmembrane</keyword>